<reference evidence="3" key="1">
    <citation type="submission" date="2015-01" db="EMBL/GenBank/DDBJ databases">
        <title>Flavisolibacter sp./LCS9/ whole genome sequencing.</title>
        <authorList>
            <person name="Kim M.K."/>
            <person name="Srinivasan S."/>
            <person name="Lee J.-J."/>
        </authorList>
    </citation>
    <scope>NUCLEOTIDE SEQUENCE [LARGE SCALE GENOMIC DNA]</scope>
    <source>
        <strain evidence="3">LCS9</strain>
    </source>
</reference>
<dbReference type="STRING" id="1492898.SY85_11555"/>
<proteinExistence type="predicted"/>
<dbReference type="InterPro" id="IPR036514">
    <property type="entry name" value="SGNH_hydro_sf"/>
</dbReference>
<gene>
    <name evidence="2" type="ORF">SY85_11555</name>
</gene>
<organism evidence="2 3">
    <name type="scientific">Flavisolibacter tropicus</name>
    <dbReference type="NCBI Taxonomy" id="1492898"/>
    <lineage>
        <taxon>Bacteria</taxon>
        <taxon>Pseudomonadati</taxon>
        <taxon>Bacteroidota</taxon>
        <taxon>Chitinophagia</taxon>
        <taxon>Chitinophagales</taxon>
        <taxon>Chitinophagaceae</taxon>
        <taxon>Flavisolibacter</taxon>
    </lineage>
</organism>
<keyword evidence="3" id="KW-1185">Reference proteome</keyword>
<dbReference type="InterPro" id="IPR013830">
    <property type="entry name" value="SGNH_hydro"/>
</dbReference>
<dbReference type="OrthoDB" id="9790057at2"/>
<dbReference type="Proteomes" id="UP000077177">
    <property type="component" value="Chromosome"/>
</dbReference>
<dbReference type="EMBL" id="CP011390">
    <property type="protein sequence ID" value="ANE51043.1"/>
    <property type="molecule type" value="Genomic_DNA"/>
</dbReference>
<dbReference type="PATRIC" id="fig|1492898.3.peg.2491"/>
<dbReference type="SUPFAM" id="SSF52266">
    <property type="entry name" value="SGNH hydrolase"/>
    <property type="match status" value="1"/>
</dbReference>
<dbReference type="Gene3D" id="3.40.50.1110">
    <property type="entry name" value="SGNH hydrolase"/>
    <property type="match status" value="1"/>
</dbReference>
<evidence type="ECO:0000313" key="2">
    <source>
        <dbReference type="EMBL" id="ANE51043.1"/>
    </source>
</evidence>
<dbReference type="PANTHER" id="PTHR30383">
    <property type="entry name" value="THIOESTERASE 1/PROTEASE 1/LYSOPHOSPHOLIPASE L1"/>
    <property type="match status" value="1"/>
</dbReference>
<protein>
    <submittedName>
        <fullName evidence="2">G-D-S-L family lipolytic protein</fullName>
    </submittedName>
</protein>
<sequence length="220" mass="25043">MQLKKLVFIVGLLVVGFLTNAQQLPFYADIQAFNKQDSVQAPPQHPILLIGSSSFTRWQDVQSYFPGYVIVNRGFGGSTLLDLIRYADNIIFPYQPKQILIYCGENDLSSSNAVTAEMVVDRFKTLFGMIRVKLPNTPVAFVSLKPSPSRQQLMAKMEVVNKDVKKYLKDKPHTAFIDVYHPMLTKENLPITTLFVEDNLHMNAQGYAIWKKVIEPYLLK</sequence>
<dbReference type="GO" id="GO:0004622">
    <property type="term" value="F:phosphatidylcholine lysophospholipase activity"/>
    <property type="evidence" value="ECO:0007669"/>
    <property type="project" value="TreeGrafter"/>
</dbReference>
<reference evidence="2 3" key="2">
    <citation type="journal article" date="2016" name="Int. J. Syst. Evol. Microbiol.">
        <title>Flavisolibacter tropicus sp. nov., isolated from tropical soil.</title>
        <authorList>
            <person name="Lee J.J."/>
            <person name="Kang M.S."/>
            <person name="Kim G.S."/>
            <person name="Lee C.S."/>
            <person name="Lim S."/>
            <person name="Lee J."/>
            <person name="Roh S.H."/>
            <person name="Kang H."/>
            <person name="Ha J.M."/>
            <person name="Bae S."/>
            <person name="Jung H.Y."/>
            <person name="Kim M.K."/>
        </authorList>
    </citation>
    <scope>NUCLEOTIDE SEQUENCE [LARGE SCALE GENOMIC DNA]</scope>
    <source>
        <strain evidence="2 3">LCS9</strain>
    </source>
</reference>
<dbReference type="KEGG" id="fla:SY85_11555"/>
<feature type="domain" description="SGNH hydrolase-type esterase" evidence="1">
    <location>
        <begin position="55"/>
        <end position="209"/>
    </location>
</feature>
<name>A0A172TW63_9BACT</name>
<evidence type="ECO:0000313" key="3">
    <source>
        <dbReference type="Proteomes" id="UP000077177"/>
    </source>
</evidence>
<dbReference type="AlphaFoldDB" id="A0A172TW63"/>
<dbReference type="Pfam" id="PF13472">
    <property type="entry name" value="Lipase_GDSL_2"/>
    <property type="match status" value="1"/>
</dbReference>
<accession>A0A172TW63</accession>
<dbReference type="RefSeq" id="WP_066404638.1">
    <property type="nucleotide sequence ID" value="NZ_CP011390.1"/>
</dbReference>
<evidence type="ECO:0000259" key="1">
    <source>
        <dbReference type="Pfam" id="PF13472"/>
    </source>
</evidence>
<dbReference type="InterPro" id="IPR051532">
    <property type="entry name" value="Ester_Hydrolysis_Enzymes"/>
</dbReference>
<dbReference type="PANTHER" id="PTHR30383:SF5">
    <property type="entry name" value="SGNH HYDROLASE-TYPE ESTERASE DOMAIN-CONTAINING PROTEIN"/>
    <property type="match status" value="1"/>
</dbReference>